<evidence type="ECO:0000313" key="2">
    <source>
        <dbReference type="EMBL" id="QDV73333.1"/>
    </source>
</evidence>
<keyword evidence="3" id="KW-1185">Reference proteome</keyword>
<sequence>MNAIQAIQAAAASSDRVLKSYVGDLTDAELLERPHAECNCIAWQLGHLVVSQWGLLKMLKPDVVPPELPAGFAEKHARDNTDRNNPEGFWTKDEYLALYDAARTATIEVLGGISEADLDAPNPFERFREVFPTVGSMYLLAATHPMMHAGQFVPVRRELGKPVVI</sequence>
<evidence type="ECO:0000259" key="1">
    <source>
        <dbReference type="Pfam" id="PF12867"/>
    </source>
</evidence>
<dbReference type="EMBL" id="CP036349">
    <property type="protein sequence ID" value="QDV73333.1"/>
    <property type="molecule type" value="Genomic_DNA"/>
</dbReference>
<dbReference type="Pfam" id="PF12867">
    <property type="entry name" value="DinB_2"/>
    <property type="match status" value="1"/>
</dbReference>
<feature type="domain" description="DinB-like" evidence="1">
    <location>
        <begin position="17"/>
        <end position="151"/>
    </location>
</feature>
<dbReference type="Proteomes" id="UP000316426">
    <property type="component" value="Chromosome"/>
</dbReference>
<dbReference type="SUPFAM" id="SSF109854">
    <property type="entry name" value="DinB/YfiT-like putative metalloenzymes"/>
    <property type="match status" value="1"/>
</dbReference>
<dbReference type="InterPro" id="IPR024775">
    <property type="entry name" value="DinB-like"/>
</dbReference>
<dbReference type="Gene3D" id="1.20.120.450">
    <property type="entry name" value="dinb family like domain"/>
    <property type="match status" value="1"/>
</dbReference>
<accession>A0A518K6A7</accession>
<protein>
    <submittedName>
        <fullName evidence="2">DinB superfamily protein</fullName>
    </submittedName>
</protein>
<dbReference type="RefSeq" id="WP_145110114.1">
    <property type="nucleotide sequence ID" value="NZ_CP036349.1"/>
</dbReference>
<evidence type="ECO:0000313" key="3">
    <source>
        <dbReference type="Proteomes" id="UP000316426"/>
    </source>
</evidence>
<dbReference type="KEGG" id="bmei:Spa11_15290"/>
<reference evidence="2 3" key="1">
    <citation type="submission" date="2019-02" db="EMBL/GenBank/DDBJ databases">
        <title>Deep-cultivation of Planctomycetes and their phenomic and genomic characterization uncovers novel biology.</title>
        <authorList>
            <person name="Wiegand S."/>
            <person name="Jogler M."/>
            <person name="Boedeker C."/>
            <person name="Pinto D."/>
            <person name="Vollmers J."/>
            <person name="Rivas-Marin E."/>
            <person name="Kohn T."/>
            <person name="Peeters S.H."/>
            <person name="Heuer A."/>
            <person name="Rast P."/>
            <person name="Oberbeckmann S."/>
            <person name="Bunk B."/>
            <person name="Jeske O."/>
            <person name="Meyerdierks A."/>
            <person name="Storesund J.E."/>
            <person name="Kallscheuer N."/>
            <person name="Luecker S."/>
            <person name="Lage O.M."/>
            <person name="Pohl T."/>
            <person name="Merkel B.J."/>
            <person name="Hornburger P."/>
            <person name="Mueller R.-W."/>
            <person name="Bruemmer F."/>
            <person name="Labrenz M."/>
            <person name="Spormann A.M."/>
            <person name="Op den Camp H."/>
            <person name="Overmann J."/>
            <person name="Amann R."/>
            <person name="Jetten M.S.M."/>
            <person name="Mascher T."/>
            <person name="Medema M.H."/>
            <person name="Devos D.P."/>
            <person name="Kaster A.-K."/>
            <person name="Ovreas L."/>
            <person name="Rohde M."/>
            <person name="Galperin M.Y."/>
            <person name="Jogler C."/>
        </authorList>
    </citation>
    <scope>NUCLEOTIDE SEQUENCE [LARGE SCALE GENOMIC DNA]</scope>
    <source>
        <strain evidence="2 3">Spa11</strain>
    </source>
</reference>
<dbReference type="InterPro" id="IPR034660">
    <property type="entry name" value="DinB/YfiT-like"/>
</dbReference>
<dbReference type="AlphaFoldDB" id="A0A518K6A7"/>
<organism evidence="2 3">
    <name type="scientific">Botrimarina mediterranea</name>
    <dbReference type="NCBI Taxonomy" id="2528022"/>
    <lineage>
        <taxon>Bacteria</taxon>
        <taxon>Pseudomonadati</taxon>
        <taxon>Planctomycetota</taxon>
        <taxon>Planctomycetia</taxon>
        <taxon>Pirellulales</taxon>
        <taxon>Lacipirellulaceae</taxon>
        <taxon>Botrimarina</taxon>
    </lineage>
</organism>
<name>A0A518K6A7_9BACT</name>
<gene>
    <name evidence="2" type="ORF">Spa11_15290</name>
</gene>
<proteinExistence type="predicted"/>